<reference evidence="1" key="1">
    <citation type="journal article" date="2012" name="PLoS ONE">
        <title>Gene sets for utilization of primary and secondary nutrition supplies in the distal gut of endangered iberian lynx.</title>
        <authorList>
            <person name="Alcaide M."/>
            <person name="Messina E."/>
            <person name="Richter M."/>
            <person name="Bargiela R."/>
            <person name="Peplies J."/>
            <person name="Huws S.A."/>
            <person name="Newbold C.J."/>
            <person name="Golyshin P.N."/>
            <person name="Simon M.A."/>
            <person name="Lopez G."/>
            <person name="Yakimov M.M."/>
            <person name="Ferrer M."/>
        </authorList>
    </citation>
    <scope>NUCLEOTIDE SEQUENCE</scope>
</reference>
<sequence>MISSHILSELEVLSDRVGIMEQGALLAEKGLEEVKSDGKTLESYFRKVTGGVGIA</sequence>
<evidence type="ECO:0000313" key="1">
    <source>
        <dbReference type="EMBL" id="EJX06116.1"/>
    </source>
</evidence>
<dbReference type="EMBL" id="AMCI01001256">
    <property type="protein sequence ID" value="EJX06116.1"/>
    <property type="molecule type" value="Genomic_DNA"/>
</dbReference>
<name>J9D0N6_9ZZZZ</name>
<protein>
    <recommendedName>
        <fullName evidence="2">ABC transporter, ATP-binding protein</fullName>
    </recommendedName>
</protein>
<dbReference type="AlphaFoldDB" id="J9D0N6"/>
<accession>J9D0N6</accession>
<organism evidence="1">
    <name type="scientific">gut metagenome</name>
    <dbReference type="NCBI Taxonomy" id="749906"/>
    <lineage>
        <taxon>unclassified sequences</taxon>
        <taxon>metagenomes</taxon>
        <taxon>organismal metagenomes</taxon>
    </lineage>
</organism>
<comment type="caution">
    <text evidence="1">The sequence shown here is derived from an EMBL/GenBank/DDBJ whole genome shotgun (WGS) entry which is preliminary data.</text>
</comment>
<evidence type="ECO:0008006" key="2">
    <source>
        <dbReference type="Google" id="ProtNLM"/>
    </source>
</evidence>
<proteinExistence type="predicted"/>
<gene>
    <name evidence="1" type="ORF">EVA_05778</name>
</gene>